<evidence type="ECO:0000313" key="2">
    <source>
        <dbReference type="EMBL" id="JAD54207.1"/>
    </source>
</evidence>
<evidence type="ECO:0000256" key="1">
    <source>
        <dbReference type="SAM" id="SignalP"/>
    </source>
</evidence>
<reference evidence="2" key="1">
    <citation type="submission" date="2014-09" db="EMBL/GenBank/DDBJ databases">
        <authorList>
            <person name="Magalhaes I.L.F."/>
            <person name="Oliveira U."/>
            <person name="Santos F.R."/>
            <person name="Vidigal T.H.D.A."/>
            <person name="Brescovit A.D."/>
            <person name="Santos A.J."/>
        </authorList>
    </citation>
    <scope>NUCLEOTIDE SEQUENCE</scope>
    <source>
        <tissue evidence="2">Shoot tissue taken approximately 20 cm above the soil surface</tissue>
    </source>
</reference>
<dbReference type="AlphaFoldDB" id="A0A0A9B4H5"/>
<name>A0A0A9B4H5_ARUDO</name>
<keyword evidence="1" id="KW-0732">Signal</keyword>
<accession>A0A0A9B4H5</accession>
<reference evidence="2" key="2">
    <citation type="journal article" date="2015" name="Data Brief">
        <title>Shoot transcriptome of the giant reed, Arundo donax.</title>
        <authorList>
            <person name="Barrero R.A."/>
            <person name="Guerrero F.D."/>
            <person name="Moolhuijzen P."/>
            <person name="Goolsby J.A."/>
            <person name="Tidwell J."/>
            <person name="Bellgard S.E."/>
            <person name="Bellgard M.I."/>
        </authorList>
    </citation>
    <scope>NUCLEOTIDE SEQUENCE</scope>
    <source>
        <tissue evidence="2">Shoot tissue taken approximately 20 cm above the soil surface</tissue>
    </source>
</reference>
<dbReference type="EMBL" id="GBRH01243688">
    <property type="protein sequence ID" value="JAD54207.1"/>
    <property type="molecule type" value="Transcribed_RNA"/>
</dbReference>
<protein>
    <submittedName>
        <fullName evidence="2">Uncharacterized protein</fullName>
    </submittedName>
</protein>
<proteinExistence type="predicted"/>
<feature type="signal peptide" evidence="1">
    <location>
        <begin position="1"/>
        <end position="21"/>
    </location>
</feature>
<feature type="chain" id="PRO_5002045629" evidence="1">
    <location>
        <begin position="22"/>
        <end position="55"/>
    </location>
</feature>
<organism evidence="2">
    <name type="scientific">Arundo donax</name>
    <name type="common">Giant reed</name>
    <name type="synonym">Donax arundinaceus</name>
    <dbReference type="NCBI Taxonomy" id="35708"/>
    <lineage>
        <taxon>Eukaryota</taxon>
        <taxon>Viridiplantae</taxon>
        <taxon>Streptophyta</taxon>
        <taxon>Embryophyta</taxon>
        <taxon>Tracheophyta</taxon>
        <taxon>Spermatophyta</taxon>
        <taxon>Magnoliopsida</taxon>
        <taxon>Liliopsida</taxon>
        <taxon>Poales</taxon>
        <taxon>Poaceae</taxon>
        <taxon>PACMAD clade</taxon>
        <taxon>Arundinoideae</taxon>
        <taxon>Arundineae</taxon>
        <taxon>Arundo</taxon>
    </lineage>
</organism>
<sequence>MAEPPPLLLPTLQIQILISFALPLLLSIQDQEEKRSWWFSHARVRGHVESNQSIN</sequence>